<dbReference type="OrthoDB" id="5985073at2759"/>
<feature type="non-terminal residue" evidence="2">
    <location>
        <position position="94"/>
    </location>
</feature>
<reference evidence="2 3" key="1">
    <citation type="submission" date="2017-03" db="EMBL/GenBank/DDBJ databases">
        <title>Genomes of endolithic fungi from Antarctica.</title>
        <authorList>
            <person name="Coleine C."/>
            <person name="Masonjones S."/>
            <person name="Stajich J.E."/>
        </authorList>
    </citation>
    <scope>NUCLEOTIDE SEQUENCE [LARGE SCALE GENOMIC DNA]</scope>
    <source>
        <strain evidence="2 3">CCFEE 5187</strain>
    </source>
</reference>
<feature type="signal peptide" evidence="1">
    <location>
        <begin position="1"/>
        <end position="22"/>
    </location>
</feature>
<protein>
    <recommendedName>
        <fullName evidence="4">WSC domain-containing protein</fullName>
    </recommendedName>
</protein>
<name>A0A4U0WZ64_9PEZI</name>
<dbReference type="STRING" id="331657.A0A4U0WZ64"/>
<sequence length="94" mass="9676">MYTHPTSLLFFFLLSILPVALAQSATTAASPSASTTAQINPGNGNYVYAGCYNETTLIAGTSGARALAQGKMEANDTTTVATCLAFCGTRYAGL</sequence>
<comment type="caution">
    <text evidence="2">The sequence shown here is derived from an EMBL/GenBank/DDBJ whole genome shotgun (WGS) entry which is preliminary data.</text>
</comment>
<dbReference type="EMBL" id="NAJN01000754">
    <property type="protein sequence ID" value="TKA69140.1"/>
    <property type="molecule type" value="Genomic_DNA"/>
</dbReference>
<evidence type="ECO:0008006" key="4">
    <source>
        <dbReference type="Google" id="ProtNLM"/>
    </source>
</evidence>
<organism evidence="2 3">
    <name type="scientific">Cryomyces minteri</name>
    <dbReference type="NCBI Taxonomy" id="331657"/>
    <lineage>
        <taxon>Eukaryota</taxon>
        <taxon>Fungi</taxon>
        <taxon>Dikarya</taxon>
        <taxon>Ascomycota</taxon>
        <taxon>Pezizomycotina</taxon>
        <taxon>Dothideomycetes</taxon>
        <taxon>Dothideomycetes incertae sedis</taxon>
        <taxon>Cryomyces</taxon>
    </lineage>
</organism>
<evidence type="ECO:0000313" key="3">
    <source>
        <dbReference type="Proteomes" id="UP000308768"/>
    </source>
</evidence>
<evidence type="ECO:0000313" key="2">
    <source>
        <dbReference type="EMBL" id="TKA69140.1"/>
    </source>
</evidence>
<dbReference type="AlphaFoldDB" id="A0A4U0WZ64"/>
<feature type="chain" id="PRO_5020622272" description="WSC domain-containing protein" evidence="1">
    <location>
        <begin position="23"/>
        <end position="94"/>
    </location>
</feature>
<gene>
    <name evidence="2" type="ORF">B0A49_06319</name>
</gene>
<accession>A0A4U0WZ64</accession>
<keyword evidence="1" id="KW-0732">Signal</keyword>
<proteinExistence type="predicted"/>
<keyword evidence="3" id="KW-1185">Reference proteome</keyword>
<evidence type="ECO:0000256" key="1">
    <source>
        <dbReference type="SAM" id="SignalP"/>
    </source>
</evidence>
<dbReference type="Proteomes" id="UP000308768">
    <property type="component" value="Unassembled WGS sequence"/>
</dbReference>